<dbReference type="Pfam" id="PF00512">
    <property type="entry name" value="HisKA"/>
    <property type="match status" value="1"/>
</dbReference>
<dbReference type="PROSITE" id="PS50109">
    <property type="entry name" value="HIS_KIN"/>
    <property type="match status" value="1"/>
</dbReference>
<dbReference type="SMART" id="SM00387">
    <property type="entry name" value="HATPase_c"/>
    <property type="match status" value="1"/>
</dbReference>
<evidence type="ECO:0000256" key="5">
    <source>
        <dbReference type="ARBA" id="ARBA00022741"/>
    </source>
</evidence>
<dbReference type="PANTHER" id="PTHR43065:SF16">
    <property type="entry name" value="SENSORY HISTIDINE KINASE_PHOSPHATASE NTRB"/>
    <property type="match status" value="1"/>
</dbReference>
<dbReference type="SUPFAM" id="SSF55785">
    <property type="entry name" value="PYP-like sensor domain (PAS domain)"/>
    <property type="match status" value="1"/>
</dbReference>
<dbReference type="Pfam" id="PF00989">
    <property type="entry name" value="PAS"/>
    <property type="match status" value="1"/>
</dbReference>
<dbReference type="NCBIfam" id="NF008293">
    <property type="entry name" value="PRK11073.1"/>
    <property type="match status" value="1"/>
</dbReference>
<name>A0A099KHQ5_COLPS</name>
<dbReference type="EC" id="2.7.13.3" evidence="2"/>
<keyword evidence="8" id="KW-0902">Two-component regulatory system</keyword>
<evidence type="ECO:0000313" key="11">
    <source>
        <dbReference type="Proteomes" id="UP000029868"/>
    </source>
</evidence>
<evidence type="ECO:0000256" key="1">
    <source>
        <dbReference type="ARBA" id="ARBA00000085"/>
    </source>
</evidence>
<evidence type="ECO:0000256" key="6">
    <source>
        <dbReference type="ARBA" id="ARBA00022777"/>
    </source>
</evidence>
<keyword evidence="4" id="KW-0808">Transferase</keyword>
<dbReference type="InterPro" id="IPR013767">
    <property type="entry name" value="PAS_fold"/>
</dbReference>
<dbReference type="InterPro" id="IPR003594">
    <property type="entry name" value="HATPase_dom"/>
</dbReference>
<dbReference type="PANTHER" id="PTHR43065">
    <property type="entry name" value="SENSOR HISTIDINE KINASE"/>
    <property type="match status" value="1"/>
</dbReference>
<comment type="catalytic activity">
    <reaction evidence="1">
        <text>ATP + protein L-histidine = ADP + protein N-phospho-L-histidine.</text>
        <dbReference type="EC" id="2.7.13.3"/>
    </reaction>
</comment>
<dbReference type="Gene3D" id="3.30.450.20">
    <property type="entry name" value="PAS domain"/>
    <property type="match status" value="1"/>
</dbReference>
<evidence type="ECO:0000313" key="10">
    <source>
        <dbReference type="EMBL" id="KGJ89795.1"/>
    </source>
</evidence>
<dbReference type="GO" id="GO:0000155">
    <property type="term" value="F:phosphorelay sensor kinase activity"/>
    <property type="evidence" value="ECO:0007669"/>
    <property type="project" value="InterPro"/>
</dbReference>
<dbReference type="EMBL" id="JQEC01000054">
    <property type="protein sequence ID" value="KGJ89795.1"/>
    <property type="molecule type" value="Genomic_DNA"/>
</dbReference>
<dbReference type="Pfam" id="PF02518">
    <property type="entry name" value="HATPase_c"/>
    <property type="match status" value="1"/>
</dbReference>
<dbReference type="Gene3D" id="1.10.287.130">
    <property type="match status" value="1"/>
</dbReference>
<dbReference type="InterPro" id="IPR005467">
    <property type="entry name" value="His_kinase_dom"/>
</dbReference>
<dbReference type="SMART" id="SM00388">
    <property type="entry name" value="HisKA"/>
    <property type="match status" value="1"/>
</dbReference>
<feature type="domain" description="Histidine kinase" evidence="9">
    <location>
        <begin position="157"/>
        <end position="368"/>
    </location>
</feature>
<protein>
    <recommendedName>
        <fullName evidence="2">histidine kinase</fullName>
        <ecNumber evidence="2">2.7.13.3</ecNumber>
    </recommendedName>
</protein>
<evidence type="ECO:0000256" key="3">
    <source>
        <dbReference type="ARBA" id="ARBA00022553"/>
    </source>
</evidence>
<sequence length="382" mass="42740">MVRKVNDLKVFMHSRTDIQEQKLSYQQSLANQLVTAVIILNQDLAIVYVNPSAEALLNKSLYRLYNTTTEAIFANTSINNSRLQQLLTTGQEFTDSDIVVALNENHHFTAEVTASSVEFERSPHVLLEFKQIDQQKQISLEVFQHQQWLAARDLIKGLAHEIKNPLGGLRGAAQLLGMEVSNEQQEYTNMIIEQADRLTNLVDRLLGPNQLPQMQSQNIHGILEKVCQLVSYSNGQKFHLLRDYDPSLPAIECDQEKLQQAVLNIVNNAIQAIDEVHDITLKTRIASNITIHGKRIKLAVKISIIDNGPGIPSKIQDTLFYPMVSGRSNGTGLGLSISQTLINQHQGKLSCSSRPGHTEFTILLPLKQQPLNQSPLSQESTL</sequence>
<dbReference type="AlphaFoldDB" id="A0A099KHQ5"/>
<dbReference type="GO" id="GO:0005524">
    <property type="term" value="F:ATP binding"/>
    <property type="evidence" value="ECO:0007669"/>
    <property type="project" value="UniProtKB-KW"/>
</dbReference>
<dbReference type="Proteomes" id="UP000029868">
    <property type="component" value="Unassembled WGS sequence"/>
</dbReference>
<evidence type="ECO:0000256" key="4">
    <source>
        <dbReference type="ARBA" id="ARBA00022679"/>
    </source>
</evidence>
<dbReference type="PATRIC" id="fig|28229.3.peg.3888"/>
<keyword evidence="6 10" id="KW-0418">Kinase</keyword>
<dbReference type="GO" id="GO:0006355">
    <property type="term" value="P:regulation of DNA-templated transcription"/>
    <property type="evidence" value="ECO:0007669"/>
    <property type="project" value="InterPro"/>
</dbReference>
<reference evidence="10 11" key="1">
    <citation type="submission" date="2014-08" db="EMBL/GenBank/DDBJ databases">
        <title>Genomic and Phenotypic Diversity of Colwellia psychrerythraea strains from Disparate Marine Basins.</title>
        <authorList>
            <person name="Techtmann S.M."/>
            <person name="Stelling S.C."/>
            <person name="Utturkar S.M."/>
            <person name="Alshibli N."/>
            <person name="Harris A."/>
            <person name="Brown S.D."/>
            <person name="Hazen T.C."/>
        </authorList>
    </citation>
    <scope>NUCLEOTIDE SEQUENCE [LARGE SCALE GENOMIC DNA]</scope>
    <source>
        <strain evidence="10 11">GAB14E</strain>
    </source>
</reference>
<evidence type="ECO:0000256" key="8">
    <source>
        <dbReference type="ARBA" id="ARBA00023012"/>
    </source>
</evidence>
<comment type="caution">
    <text evidence="10">The sequence shown here is derived from an EMBL/GenBank/DDBJ whole genome shotgun (WGS) entry which is preliminary data.</text>
</comment>
<accession>A0A099KHQ5</accession>
<dbReference type="InterPro" id="IPR036890">
    <property type="entry name" value="HATPase_C_sf"/>
</dbReference>
<dbReference type="SUPFAM" id="SSF55874">
    <property type="entry name" value="ATPase domain of HSP90 chaperone/DNA topoisomerase II/histidine kinase"/>
    <property type="match status" value="1"/>
</dbReference>
<gene>
    <name evidence="10" type="ORF">GAB14E_3956</name>
</gene>
<dbReference type="InterPro" id="IPR035965">
    <property type="entry name" value="PAS-like_dom_sf"/>
</dbReference>
<dbReference type="InterPro" id="IPR036097">
    <property type="entry name" value="HisK_dim/P_sf"/>
</dbReference>
<dbReference type="InterPro" id="IPR003661">
    <property type="entry name" value="HisK_dim/P_dom"/>
</dbReference>
<evidence type="ECO:0000256" key="7">
    <source>
        <dbReference type="ARBA" id="ARBA00022840"/>
    </source>
</evidence>
<dbReference type="CDD" id="cd00082">
    <property type="entry name" value="HisKA"/>
    <property type="match status" value="1"/>
</dbReference>
<proteinExistence type="predicted"/>
<dbReference type="InterPro" id="IPR004358">
    <property type="entry name" value="Sig_transdc_His_kin-like_C"/>
</dbReference>
<keyword evidence="3" id="KW-0597">Phosphoprotein</keyword>
<dbReference type="Gene3D" id="3.30.565.10">
    <property type="entry name" value="Histidine kinase-like ATPase, C-terminal domain"/>
    <property type="match status" value="1"/>
</dbReference>
<keyword evidence="5" id="KW-0547">Nucleotide-binding</keyword>
<keyword evidence="7" id="KW-0067">ATP-binding</keyword>
<evidence type="ECO:0000259" key="9">
    <source>
        <dbReference type="PROSITE" id="PS50109"/>
    </source>
</evidence>
<evidence type="ECO:0000256" key="2">
    <source>
        <dbReference type="ARBA" id="ARBA00012438"/>
    </source>
</evidence>
<dbReference type="SUPFAM" id="SSF47384">
    <property type="entry name" value="Homodimeric domain of signal transducing histidine kinase"/>
    <property type="match status" value="1"/>
</dbReference>
<organism evidence="10 11">
    <name type="scientific">Colwellia psychrerythraea</name>
    <name type="common">Vibrio psychroerythus</name>
    <dbReference type="NCBI Taxonomy" id="28229"/>
    <lineage>
        <taxon>Bacteria</taxon>
        <taxon>Pseudomonadati</taxon>
        <taxon>Pseudomonadota</taxon>
        <taxon>Gammaproteobacteria</taxon>
        <taxon>Alteromonadales</taxon>
        <taxon>Colwelliaceae</taxon>
        <taxon>Colwellia</taxon>
    </lineage>
</organism>
<dbReference type="PRINTS" id="PR00344">
    <property type="entry name" value="BCTRLSENSOR"/>
</dbReference>